<dbReference type="InterPro" id="IPR004437">
    <property type="entry name" value="ParB/RepB/Spo0J"/>
</dbReference>
<evidence type="ECO:0000259" key="3">
    <source>
        <dbReference type="SMART" id="SM00470"/>
    </source>
</evidence>
<gene>
    <name evidence="4" type="ORF">AVCANL283_04505</name>
</gene>
<dbReference type="Gene3D" id="3.90.1530.30">
    <property type="match status" value="1"/>
</dbReference>
<dbReference type="Pfam" id="PF02195">
    <property type="entry name" value="ParB_N"/>
    <property type="match status" value="1"/>
</dbReference>
<dbReference type="Pfam" id="PF17762">
    <property type="entry name" value="HTH_ParB"/>
    <property type="match status" value="1"/>
</dbReference>
<dbReference type="InterPro" id="IPR003115">
    <property type="entry name" value="ParB_N"/>
</dbReference>
<dbReference type="InterPro" id="IPR036086">
    <property type="entry name" value="ParB/Sulfiredoxin_sf"/>
</dbReference>
<dbReference type="CDD" id="cd16393">
    <property type="entry name" value="SPO0J_N"/>
    <property type="match status" value="1"/>
</dbReference>
<comment type="caution">
    <text evidence="4">The sequence shown here is derived from an EMBL/GenBank/DDBJ whole genome shotgun (WGS) entry which is preliminary data.</text>
</comment>
<evidence type="ECO:0000313" key="4">
    <source>
        <dbReference type="EMBL" id="MBZ7987370.1"/>
    </source>
</evidence>
<dbReference type="EMBL" id="JACGBB010000007">
    <property type="protein sequence ID" value="MBZ7987370.1"/>
    <property type="molecule type" value="Genomic_DNA"/>
</dbReference>
<dbReference type="SUPFAM" id="SSF109709">
    <property type="entry name" value="KorB DNA-binding domain-like"/>
    <property type="match status" value="1"/>
</dbReference>
<dbReference type="PANTHER" id="PTHR33375:SF1">
    <property type="entry name" value="CHROMOSOME-PARTITIONING PROTEIN PARB-RELATED"/>
    <property type="match status" value="1"/>
</dbReference>
<keyword evidence="2" id="KW-0159">Chromosome partition</keyword>
<evidence type="ECO:0000256" key="2">
    <source>
        <dbReference type="ARBA" id="ARBA00022829"/>
    </source>
</evidence>
<dbReference type="Gene3D" id="1.10.10.2830">
    <property type="match status" value="1"/>
</dbReference>
<evidence type="ECO:0000313" key="5">
    <source>
        <dbReference type="Proteomes" id="UP000786183"/>
    </source>
</evidence>
<feature type="domain" description="ParB-like N-terminal" evidence="3">
    <location>
        <begin position="39"/>
        <end position="144"/>
    </location>
</feature>
<dbReference type="InterPro" id="IPR041468">
    <property type="entry name" value="HTH_ParB/Spo0J"/>
</dbReference>
<keyword evidence="5" id="KW-1185">Reference proteome</keyword>
<dbReference type="Proteomes" id="UP000786183">
    <property type="component" value="Unassembled WGS sequence"/>
</dbReference>
<name>A0ABS7WRI7_9BACT</name>
<dbReference type="InterPro" id="IPR050336">
    <property type="entry name" value="Chromosome_partition/occlusion"/>
</dbReference>
<organism evidence="4 5">
    <name type="scientific">Campylobacter canadensis</name>
    <dbReference type="NCBI Taxonomy" id="449520"/>
    <lineage>
        <taxon>Bacteria</taxon>
        <taxon>Pseudomonadati</taxon>
        <taxon>Campylobacterota</taxon>
        <taxon>Epsilonproteobacteria</taxon>
        <taxon>Campylobacterales</taxon>
        <taxon>Campylobacteraceae</taxon>
        <taxon>Campylobacter</taxon>
    </lineage>
</organism>
<sequence length="297" mass="33697">MAKKSLGIDLGALLDDNVSDLYENQLEDLLSTSSEEIVKNISLDDISANPYQPRKHFDEASIIELANSIKNHGLIQPIILVDADELCKKAKENNQNITKTSKYFLVAGERRFRAFKYLKENKIKAIVANINAQNSRELALIENIQRQDLNPIELALAYKEILDEKNITQEQLAQSIQKSRANIANTLRLLNLSKQTQDLIIEGKISAGHAKVIAGQIEDEHTLVQTIIGQKLNVRDCEKLAQKIKNKQADLKIDYASESLKTNLKKLKLKYNLNKNKLIFDLSDENTKKFIEKVFNN</sequence>
<reference evidence="4 5" key="1">
    <citation type="submission" date="2020-07" db="EMBL/GenBank/DDBJ databases">
        <title>Transfer of Campylobacter canadensis to the novel genus Avispirillum gen. nov., that also includes two novel species recovered from migratory waterfowl: Avispirillum anseris sp. nov. and Avispirillum brantae sp. nov.</title>
        <authorList>
            <person name="Miller W.G."/>
            <person name="Chapman M.H."/>
            <person name="Yee E."/>
            <person name="Inglis G.D."/>
        </authorList>
    </citation>
    <scope>NUCLEOTIDE SEQUENCE [LARGE SCALE GENOMIC DNA]</scope>
    <source>
        <strain evidence="4 5">L283</strain>
    </source>
</reference>
<dbReference type="PANTHER" id="PTHR33375">
    <property type="entry name" value="CHROMOSOME-PARTITIONING PROTEIN PARB-RELATED"/>
    <property type="match status" value="1"/>
</dbReference>
<dbReference type="SUPFAM" id="SSF110849">
    <property type="entry name" value="ParB/Sulfiredoxin"/>
    <property type="match status" value="1"/>
</dbReference>
<protein>
    <submittedName>
        <fullName evidence="4">ParB/RepB/Spo0J family partition protein</fullName>
    </submittedName>
</protein>
<accession>A0ABS7WRI7</accession>
<dbReference type="RefSeq" id="WP_172230913.1">
    <property type="nucleotide sequence ID" value="NZ_CP035946.1"/>
</dbReference>
<dbReference type="NCBIfam" id="TIGR00180">
    <property type="entry name" value="parB_part"/>
    <property type="match status" value="1"/>
</dbReference>
<evidence type="ECO:0000256" key="1">
    <source>
        <dbReference type="ARBA" id="ARBA00006295"/>
    </source>
</evidence>
<dbReference type="SMART" id="SM00470">
    <property type="entry name" value="ParB"/>
    <property type="match status" value="1"/>
</dbReference>
<comment type="similarity">
    <text evidence="1">Belongs to the ParB family.</text>
</comment>
<proteinExistence type="inferred from homology"/>